<dbReference type="InterPro" id="IPR003004">
    <property type="entry name" value="GspF/PilC"/>
</dbReference>
<gene>
    <name evidence="11" type="ORF">VB739_06870</name>
</gene>
<dbReference type="InterPro" id="IPR042094">
    <property type="entry name" value="T2SS_GspF_sf"/>
</dbReference>
<evidence type="ECO:0000256" key="4">
    <source>
        <dbReference type="ARBA" id="ARBA00022475"/>
    </source>
</evidence>
<evidence type="ECO:0000256" key="7">
    <source>
        <dbReference type="ARBA" id="ARBA00023136"/>
    </source>
</evidence>
<accession>A0ABU5SUT6</accession>
<evidence type="ECO:0000313" key="11">
    <source>
        <dbReference type="EMBL" id="MEA5442270.1"/>
    </source>
</evidence>
<feature type="transmembrane region" description="Helical" evidence="9">
    <location>
        <begin position="185"/>
        <end position="210"/>
    </location>
</feature>
<evidence type="ECO:0000256" key="6">
    <source>
        <dbReference type="ARBA" id="ARBA00022989"/>
    </source>
</evidence>
<evidence type="ECO:0000259" key="10">
    <source>
        <dbReference type="Pfam" id="PF00482"/>
    </source>
</evidence>
<dbReference type="RefSeq" id="WP_323356346.1">
    <property type="nucleotide sequence ID" value="NZ_JAYGHY010000015.1"/>
</dbReference>
<keyword evidence="12" id="KW-1185">Reference proteome</keyword>
<evidence type="ECO:0000256" key="3">
    <source>
        <dbReference type="ARBA" id="ARBA00022448"/>
    </source>
</evidence>
<evidence type="ECO:0000256" key="5">
    <source>
        <dbReference type="ARBA" id="ARBA00022692"/>
    </source>
</evidence>
<dbReference type="PRINTS" id="PR00812">
    <property type="entry name" value="BCTERIALGSPF"/>
</dbReference>
<dbReference type="PANTHER" id="PTHR30012:SF0">
    <property type="entry name" value="TYPE II SECRETION SYSTEM PROTEIN F-RELATED"/>
    <property type="match status" value="1"/>
</dbReference>
<dbReference type="PROSITE" id="PS00874">
    <property type="entry name" value="T2SP_F"/>
    <property type="match status" value="1"/>
</dbReference>
<dbReference type="InterPro" id="IPR018076">
    <property type="entry name" value="T2SS_GspF_dom"/>
</dbReference>
<dbReference type="Proteomes" id="UP001302329">
    <property type="component" value="Unassembled WGS sequence"/>
</dbReference>
<evidence type="ECO:0000256" key="1">
    <source>
        <dbReference type="ARBA" id="ARBA00004651"/>
    </source>
</evidence>
<keyword evidence="4" id="KW-1003">Cell membrane</keyword>
<keyword evidence="5 8" id="KW-0812">Transmembrane</keyword>
<comment type="subcellular location">
    <subcellularLocation>
        <location evidence="1 8">Cell membrane</location>
        <topology evidence="1 8">Multi-pass membrane protein</topology>
    </subcellularLocation>
</comment>
<protein>
    <submittedName>
        <fullName evidence="11">Type II secretion system F family protein</fullName>
    </submittedName>
</protein>
<feature type="domain" description="Type II secretion system protein GspF" evidence="10">
    <location>
        <begin position="285"/>
        <end position="407"/>
    </location>
</feature>
<evidence type="ECO:0000313" key="12">
    <source>
        <dbReference type="Proteomes" id="UP001302329"/>
    </source>
</evidence>
<sequence>MTAFVVTYTTKSGQRREITLTADNPSVARRELRRRGILPNTLVRKEAPKIPQGGAKKATSSFSGLADLLEGPVTIRDKALFANKLSALVDAGVPILRSLDLMRMQQRSKKMRLALAGMTQDVNQGDSLGNSMRRWPKVFDNLSIALVEAGEAGGVLDDTLKRLAKLLEDNAKLQNQIKGAMSYPVTVLVIAIAVFLGMTIFLIPTFSSVFDQLGAELPLFTQLMLNLSEFLRSWKALILLGGLVGFAFWVVATYKTPIGRRQIDGLLLKLPLFGELLVKTASAQFCRTLSSLSKAGVPILLSLEIVRETATNAVISDAIISCKNEVSEGMPLSAALRMKNVFPEMAVNMLAIGEETGEMDAMLSKVADFYEDEVTTMVKAMTSMLEPAMIVLVGIIVGSVLLAMYLPMFSIYEHVR</sequence>
<reference evidence="11 12" key="1">
    <citation type="submission" date="2023-12" db="EMBL/GenBank/DDBJ databases">
        <title>Baltic Sea Cyanobacteria.</title>
        <authorList>
            <person name="Delbaje E."/>
            <person name="Fewer D.P."/>
            <person name="Shishido T.K."/>
        </authorList>
    </citation>
    <scope>NUCLEOTIDE SEQUENCE [LARGE SCALE GENOMIC DNA]</scope>
    <source>
        <strain evidence="11 12">UHCC 0281</strain>
    </source>
</reference>
<feature type="transmembrane region" description="Helical" evidence="9">
    <location>
        <begin position="230"/>
        <end position="252"/>
    </location>
</feature>
<dbReference type="PANTHER" id="PTHR30012">
    <property type="entry name" value="GENERAL SECRETION PATHWAY PROTEIN"/>
    <property type="match status" value="1"/>
</dbReference>
<evidence type="ECO:0000256" key="2">
    <source>
        <dbReference type="ARBA" id="ARBA00005745"/>
    </source>
</evidence>
<comment type="similarity">
    <text evidence="2 8">Belongs to the GSP F family.</text>
</comment>
<comment type="caution">
    <text evidence="11">The sequence shown here is derived from an EMBL/GenBank/DDBJ whole genome shotgun (WGS) entry which is preliminary data.</text>
</comment>
<name>A0ABU5SUT6_9CYAN</name>
<dbReference type="EMBL" id="JAYGHY010000015">
    <property type="protein sequence ID" value="MEA5442270.1"/>
    <property type="molecule type" value="Genomic_DNA"/>
</dbReference>
<keyword evidence="7 9" id="KW-0472">Membrane</keyword>
<keyword evidence="6 9" id="KW-1133">Transmembrane helix</keyword>
<organism evidence="11 12">
    <name type="scientific">Cyanobium gracile UHCC 0281</name>
    <dbReference type="NCBI Taxonomy" id="3110309"/>
    <lineage>
        <taxon>Bacteria</taxon>
        <taxon>Bacillati</taxon>
        <taxon>Cyanobacteriota</taxon>
        <taxon>Cyanophyceae</taxon>
        <taxon>Synechococcales</taxon>
        <taxon>Prochlorococcaceae</taxon>
        <taxon>Cyanobium</taxon>
    </lineage>
</organism>
<dbReference type="Gene3D" id="1.20.81.30">
    <property type="entry name" value="Type II secretion system (T2SS), domain F"/>
    <property type="match status" value="2"/>
</dbReference>
<feature type="domain" description="Type II secretion system protein GspF" evidence="10">
    <location>
        <begin position="81"/>
        <end position="204"/>
    </location>
</feature>
<dbReference type="InterPro" id="IPR001992">
    <property type="entry name" value="T2SS_GspF/T4SS_PilC_CS"/>
</dbReference>
<feature type="transmembrane region" description="Helical" evidence="9">
    <location>
        <begin position="389"/>
        <end position="412"/>
    </location>
</feature>
<dbReference type="Pfam" id="PF00482">
    <property type="entry name" value="T2SSF"/>
    <property type="match status" value="2"/>
</dbReference>
<evidence type="ECO:0000256" key="8">
    <source>
        <dbReference type="RuleBase" id="RU003923"/>
    </source>
</evidence>
<proteinExistence type="inferred from homology"/>
<evidence type="ECO:0000256" key="9">
    <source>
        <dbReference type="SAM" id="Phobius"/>
    </source>
</evidence>
<keyword evidence="3 8" id="KW-0813">Transport</keyword>